<evidence type="ECO:0000313" key="2">
    <source>
        <dbReference type="EMBL" id="EUC38412.1"/>
    </source>
</evidence>
<feature type="region of interest" description="Disordered" evidence="1">
    <location>
        <begin position="44"/>
        <end position="74"/>
    </location>
</feature>
<name>W6YG05_COCC2</name>
<dbReference type="Proteomes" id="UP000053841">
    <property type="component" value="Unassembled WGS sequence"/>
</dbReference>
<dbReference type="RefSeq" id="XP_007707413.1">
    <property type="nucleotide sequence ID" value="XM_007709223.1"/>
</dbReference>
<dbReference type="KEGG" id="bze:COCCADRAFT_83226"/>
<dbReference type="HOGENOM" id="CLU_2687447_0_0_1"/>
<sequence length="74" mass="8177">MVAARVCGCGSWCLPQPWPRWRPSPPCPPRPAVWRTKYRASSESRLRAAPTARSASGPSARQIHGTAVRQWPSP</sequence>
<dbReference type="AlphaFoldDB" id="W6YG05"/>
<protein>
    <submittedName>
        <fullName evidence="2">Uncharacterized protein</fullName>
    </submittedName>
</protein>
<gene>
    <name evidence="2" type="ORF">COCCADRAFT_83226</name>
</gene>
<evidence type="ECO:0000256" key="1">
    <source>
        <dbReference type="SAM" id="MobiDB-lite"/>
    </source>
</evidence>
<organism evidence="2 3">
    <name type="scientific">Cochliobolus carbonum (strain 26-R-13)</name>
    <name type="common">Maize leaf spot fungus</name>
    <name type="synonym">Bipolaris zeicola</name>
    <dbReference type="NCBI Taxonomy" id="930089"/>
    <lineage>
        <taxon>Eukaryota</taxon>
        <taxon>Fungi</taxon>
        <taxon>Dikarya</taxon>
        <taxon>Ascomycota</taxon>
        <taxon>Pezizomycotina</taxon>
        <taxon>Dothideomycetes</taxon>
        <taxon>Pleosporomycetidae</taxon>
        <taxon>Pleosporales</taxon>
        <taxon>Pleosporineae</taxon>
        <taxon>Pleosporaceae</taxon>
        <taxon>Bipolaris</taxon>
    </lineage>
</organism>
<reference evidence="2 3" key="1">
    <citation type="journal article" date="2013" name="PLoS Genet.">
        <title>Comparative genome structure, secondary metabolite, and effector coding capacity across Cochliobolus pathogens.</title>
        <authorList>
            <person name="Condon B.J."/>
            <person name="Leng Y."/>
            <person name="Wu D."/>
            <person name="Bushley K.E."/>
            <person name="Ohm R.A."/>
            <person name="Otillar R."/>
            <person name="Martin J."/>
            <person name="Schackwitz W."/>
            <person name="Grimwood J."/>
            <person name="MohdZainudin N."/>
            <person name="Xue C."/>
            <person name="Wang R."/>
            <person name="Manning V.A."/>
            <person name="Dhillon B."/>
            <person name="Tu Z.J."/>
            <person name="Steffenson B.J."/>
            <person name="Salamov A."/>
            <person name="Sun H."/>
            <person name="Lowry S."/>
            <person name="LaButti K."/>
            <person name="Han J."/>
            <person name="Copeland A."/>
            <person name="Lindquist E."/>
            <person name="Barry K."/>
            <person name="Schmutz J."/>
            <person name="Baker S.E."/>
            <person name="Ciuffetti L.M."/>
            <person name="Grigoriev I.V."/>
            <person name="Zhong S."/>
            <person name="Turgeon B.G."/>
        </authorList>
    </citation>
    <scope>NUCLEOTIDE SEQUENCE [LARGE SCALE GENOMIC DNA]</scope>
    <source>
        <strain evidence="2 3">26-R-13</strain>
    </source>
</reference>
<accession>W6YG05</accession>
<keyword evidence="3" id="KW-1185">Reference proteome</keyword>
<dbReference type="EMBL" id="KI964543">
    <property type="protein sequence ID" value="EUC38412.1"/>
    <property type="molecule type" value="Genomic_DNA"/>
</dbReference>
<proteinExistence type="predicted"/>
<dbReference type="GeneID" id="19151522"/>
<evidence type="ECO:0000313" key="3">
    <source>
        <dbReference type="Proteomes" id="UP000053841"/>
    </source>
</evidence>